<dbReference type="InterPro" id="IPR038595">
    <property type="entry name" value="LOR_sf"/>
</dbReference>
<dbReference type="HOGENOM" id="CLU_063146_1_1_1"/>
<comment type="similarity">
    <text evidence="1">Belongs to the LOR family.</text>
</comment>
<dbReference type="InterPro" id="IPR007612">
    <property type="entry name" value="LOR"/>
</dbReference>
<comment type="caution">
    <text evidence="2">The sequence shown here is derived from an EMBL/GenBank/DDBJ whole genome shotgun (WGS) entry which is preliminary data.</text>
</comment>
<dbReference type="PANTHER" id="PTHR31087">
    <property type="match status" value="1"/>
</dbReference>
<dbReference type="AlphaFoldDB" id="A0A086SYA3"/>
<gene>
    <name evidence="2" type="ORF">ACRE_072130</name>
</gene>
<sequence>MTQQPQLQPVPRPWGVFDQFIARNTETLILKERVFSLTGDSFDVRTANGQPVFKIQGRKMTISGRKSLSDMQGNHLFDIVQERMHIHTTYVAEDPRGNKILTVRNSIRLIGSKATVEIHKANDGQTHTLTMSGNWRDTRADIVDQNTGAVVARIDRRLLNTRELLGGKQTYALSVAAGVDMALMVAACVALDEKNND</sequence>
<dbReference type="STRING" id="857340.A0A086SYA3"/>
<keyword evidence="3" id="KW-1185">Reference proteome</keyword>
<protein>
    <submittedName>
        <fullName evidence="2">Protein LURP-one-related-like protein</fullName>
    </submittedName>
</protein>
<dbReference type="OrthoDB" id="97518at2759"/>
<organism evidence="2 3">
    <name type="scientific">Hapsidospora chrysogenum (strain ATCC 11550 / CBS 779.69 / DSM 880 / IAM 14645 / JCM 23072 / IMI 49137)</name>
    <name type="common">Acremonium chrysogenum</name>
    <dbReference type="NCBI Taxonomy" id="857340"/>
    <lineage>
        <taxon>Eukaryota</taxon>
        <taxon>Fungi</taxon>
        <taxon>Dikarya</taxon>
        <taxon>Ascomycota</taxon>
        <taxon>Pezizomycotina</taxon>
        <taxon>Sordariomycetes</taxon>
        <taxon>Hypocreomycetidae</taxon>
        <taxon>Hypocreales</taxon>
        <taxon>Bionectriaceae</taxon>
        <taxon>Hapsidospora</taxon>
    </lineage>
</organism>
<reference evidence="3" key="1">
    <citation type="journal article" date="2014" name="Genome Announc.">
        <title>Genome sequence and annotation of Acremonium chrysogenum, producer of the beta-lactam antibiotic cephalosporin C.</title>
        <authorList>
            <person name="Terfehr D."/>
            <person name="Dahlmann T.A."/>
            <person name="Specht T."/>
            <person name="Zadra I."/>
            <person name="Kuernsteiner H."/>
            <person name="Kueck U."/>
        </authorList>
    </citation>
    <scope>NUCLEOTIDE SEQUENCE [LARGE SCALE GENOMIC DNA]</scope>
    <source>
        <strain evidence="3">ATCC 11550 / CBS 779.69 / DSM 880 / IAM 14645 / JCM 23072 / IMI 49137</strain>
    </source>
</reference>
<dbReference type="Proteomes" id="UP000029964">
    <property type="component" value="Unassembled WGS sequence"/>
</dbReference>
<accession>A0A086SYA3</accession>
<evidence type="ECO:0000256" key="1">
    <source>
        <dbReference type="ARBA" id="ARBA00005437"/>
    </source>
</evidence>
<dbReference type="Pfam" id="PF04525">
    <property type="entry name" value="LOR"/>
    <property type="match status" value="1"/>
</dbReference>
<dbReference type="Gene3D" id="2.40.160.200">
    <property type="entry name" value="LURP1-related"/>
    <property type="match status" value="1"/>
</dbReference>
<name>A0A086SYA3_HAPC1</name>
<dbReference type="SUPFAM" id="SSF54518">
    <property type="entry name" value="Tubby C-terminal domain-like"/>
    <property type="match status" value="1"/>
</dbReference>
<evidence type="ECO:0000313" key="2">
    <source>
        <dbReference type="EMBL" id="KFH42085.1"/>
    </source>
</evidence>
<evidence type="ECO:0000313" key="3">
    <source>
        <dbReference type="Proteomes" id="UP000029964"/>
    </source>
</evidence>
<proteinExistence type="inferred from homology"/>
<dbReference type="PANTHER" id="PTHR31087:SF161">
    <property type="entry name" value="TUBBY C 2 FAMILY PROTEIN"/>
    <property type="match status" value="1"/>
</dbReference>
<dbReference type="EMBL" id="JPKY01000105">
    <property type="protein sequence ID" value="KFH42085.1"/>
    <property type="molecule type" value="Genomic_DNA"/>
</dbReference>
<dbReference type="InterPro" id="IPR025659">
    <property type="entry name" value="Tubby-like_C"/>
</dbReference>